<dbReference type="AlphaFoldDB" id="C9SPX9"/>
<dbReference type="PANTHER" id="PTHR23327:SF42">
    <property type="entry name" value="LON PEPTIDASE N-TERMINAL DOMAIN AND RING FINGER PROTEIN C14F5.10C"/>
    <property type="match status" value="1"/>
</dbReference>
<feature type="domain" description="RING-type" evidence="6">
    <location>
        <begin position="67"/>
        <end position="105"/>
    </location>
</feature>
<organism evidence="9">
    <name type="scientific">Verticillium alfalfae (strain VaMs.102 / ATCC MYA-4576 / FGSC 10136)</name>
    <name type="common">Verticillium wilt of alfalfa</name>
    <name type="synonym">Verticillium albo-atrum</name>
    <dbReference type="NCBI Taxonomy" id="526221"/>
    <lineage>
        <taxon>Eukaryota</taxon>
        <taxon>Fungi</taxon>
        <taxon>Dikarya</taxon>
        <taxon>Ascomycota</taxon>
        <taxon>Pezizomycotina</taxon>
        <taxon>Sordariomycetes</taxon>
        <taxon>Hypocreomycetidae</taxon>
        <taxon>Glomerellales</taxon>
        <taxon>Plectosphaerellaceae</taxon>
        <taxon>Verticillium</taxon>
    </lineage>
</organism>
<evidence type="ECO:0000259" key="6">
    <source>
        <dbReference type="PROSITE" id="PS50089"/>
    </source>
</evidence>
<dbReference type="eggNOG" id="KOG4159">
    <property type="taxonomic scope" value="Eukaryota"/>
</dbReference>
<accession>C9SPX9</accession>
<evidence type="ECO:0000256" key="5">
    <source>
        <dbReference type="SAM" id="MobiDB-lite"/>
    </source>
</evidence>
<keyword evidence="9" id="KW-1185">Reference proteome</keyword>
<dbReference type="PROSITE" id="PS51787">
    <property type="entry name" value="LON_N"/>
    <property type="match status" value="1"/>
</dbReference>
<evidence type="ECO:0000256" key="2">
    <source>
        <dbReference type="ARBA" id="ARBA00022771"/>
    </source>
</evidence>
<evidence type="ECO:0000313" key="9">
    <source>
        <dbReference type="Proteomes" id="UP000008698"/>
    </source>
</evidence>
<keyword evidence="8" id="KW-0378">Hydrolase</keyword>
<dbReference type="OrthoDB" id="264917at2759"/>
<evidence type="ECO:0000256" key="4">
    <source>
        <dbReference type="PROSITE-ProRule" id="PRU00175"/>
    </source>
</evidence>
<dbReference type="InterPro" id="IPR046336">
    <property type="entry name" value="Lon_prtase_N_sf"/>
</dbReference>
<reference evidence="9" key="1">
    <citation type="journal article" date="2011" name="PLoS Pathog.">
        <title>Comparative genomics yields insights into niche adaptation of plant vascular wilt pathogens.</title>
        <authorList>
            <person name="Klosterman S.J."/>
            <person name="Subbarao K.V."/>
            <person name="Kang S."/>
            <person name="Veronese P."/>
            <person name="Gold S.E."/>
            <person name="Thomma B.P.H.J."/>
            <person name="Chen Z."/>
            <person name="Henrissat B."/>
            <person name="Lee Y.-H."/>
            <person name="Park J."/>
            <person name="Garcia-Pedrajas M.D."/>
            <person name="Barbara D.J."/>
            <person name="Anchieta A."/>
            <person name="de Jonge R."/>
            <person name="Santhanam P."/>
            <person name="Maruthachalam K."/>
            <person name="Atallah Z."/>
            <person name="Amyotte S.G."/>
            <person name="Paz Z."/>
            <person name="Inderbitzin P."/>
            <person name="Hayes R.J."/>
            <person name="Heiman D.I."/>
            <person name="Young S."/>
            <person name="Zeng Q."/>
            <person name="Engels R."/>
            <person name="Galagan J."/>
            <person name="Cuomo C.A."/>
            <person name="Dobinson K.F."/>
            <person name="Ma L.-J."/>
        </authorList>
    </citation>
    <scope>NUCLEOTIDE SEQUENCE [LARGE SCALE GENOMIC DNA]</scope>
    <source>
        <strain evidence="9">VaMs.102 / ATCC MYA-4576 / FGSC 10136</strain>
    </source>
</reference>
<evidence type="ECO:0000256" key="1">
    <source>
        <dbReference type="ARBA" id="ARBA00022723"/>
    </source>
</evidence>
<dbReference type="Proteomes" id="UP000008698">
    <property type="component" value="Unassembled WGS sequence"/>
</dbReference>
<name>C9SPX9_VERA1</name>
<protein>
    <submittedName>
        <fullName evidence="8">ATP-dependent protease</fullName>
    </submittedName>
</protein>
<gene>
    <name evidence="8" type="ORF">VDBG_07014</name>
</gene>
<dbReference type="SUPFAM" id="SSF57850">
    <property type="entry name" value="RING/U-box"/>
    <property type="match status" value="1"/>
</dbReference>
<sequence>MAERNHKSTLVRGGKLVATYTLAEQGELKYAAEVSFAEVSLTGDEAALVDEAVFMQVKESVRTEMDCQVCYALFYDPLTTVCGHTFCRSCLHRVLDHSLYCPICRRALSISPLLHRQSCPSNESLSKMINTFWADAVLTRGDALAAEALNRHREFDIPVFVCTLAFPMMPTFLHIFEPRYRLMIRRALEGDRTFGMVMPRRPRHADDAPFVEYGTLLRIVNAEYFPDGRSLIETIGISRFKVVRHGVLDGYIVGKIDRIDDVSIAEEEELEAQEIRHSSLQRVASNTSQRSGSGTPPRVTTTTEDLARMPTRDLLDFAVSFVQRMSQQSVPWLAQRILTIYGECPVDAEQFPWWFASILPAKEPEKYRLLGTQSVRERLKICCAWVLEWEANRW</sequence>
<dbReference type="InterPro" id="IPR013083">
    <property type="entry name" value="Znf_RING/FYVE/PHD"/>
</dbReference>
<keyword evidence="3" id="KW-0862">Zinc</keyword>
<dbReference type="Pfam" id="PF02190">
    <property type="entry name" value="LON_substr_bdg"/>
    <property type="match status" value="1"/>
</dbReference>
<dbReference type="RefSeq" id="XP_003002443.1">
    <property type="nucleotide sequence ID" value="XM_003002397.1"/>
</dbReference>
<feature type="domain" description="Lon N-terminal" evidence="7">
    <location>
        <begin position="144"/>
        <end position="390"/>
    </location>
</feature>
<dbReference type="Gene3D" id="3.30.40.10">
    <property type="entry name" value="Zinc/RING finger domain, C3HC4 (zinc finger)"/>
    <property type="match status" value="1"/>
</dbReference>
<dbReference type="SMART" id="SM00184">
    <property type="entry name" value="RING"/>
    <property type="match status" value="1"/>
</dbReference>
<dbReference type="PROSITE" id="PS50089">
    <property type="entry name" value="ZF_RING_2"/>
    <property type="match status" value="1"/>
</dbReference>
<keyword evidence="1" id="KW-0479">Metal-binding</keyword>
<dbReference type="Gene3D" id="1.20.58.1480">
    <property type="match status" value="1"/>
</dbReference>
<evidence type="ECO:0000313" key="8">
    <source>
        <dbReference type="EMBL" id="EEY20904.1"/>
    </source>
</evidence>
<dbReference type="GO" id="GO:0008270">
    <property type="term" value="F:zinc ion binding"/>
    <property type="evidence" value="ECO:0007669"/>
    <property type="project" value="UniProtKB-KW"/>
</dbReference>
<dbReference type="PROSITE" id="PS00518">
    <property type="entry name" value="ZF_RING_1"/>
    <property type="match status" value="1"/>
</dbReference>
<dbReference type="SMART" id="SM00464">
    <property type="entry name" value="LON"/>
    <property type="match status" value="1"/>
</dbReference>
<keyword evidence="2 4" id="KW-0863">Zinc-finger</keyword>
<dbReference type="KEGG" id="val:VDBG_07014"/>
<dbReference type="Pfam" id="PF13923">
    <property type="entry name" value="zf-C3HC4_2"/>
    <property type="match status" value="1"/>
</dbReference>
<dbReference type="InterPro" id="IPR001841">
    <property type="entry name" value="Znf_RING"/>
</dbReference>
<dbReference type="GO" id="GO:0006508">
    <property type="term" value="P:proteolysis"/>
    <property type="evidence" value="ECO:0007669"/>
    <property type="project" value="UniProtKB-KW"/>
</dbReference>
<dbReference type="GO" id="GO:0061630">
    <property type="term" value="F:ubiquitin protein ligase activity"/>
    <property type="evidence" value="ECO:0007669"/>
    <property type="project" value="TreeGrafter"/>
</dbReference>
<keyword evidence="8" id="KW-0645">Protease</keyword>
<dbReference type="InterPro" id="IPR017907">
    <property type="entry name" value="Znf_RING_CS"/>
</dbReference>
<dbReference type="InterPro" id="IPR015947">
    <property type="entry name" value="PUA-like_sf"/>
</dbReference>
<dbReference type="STRING" id="526221.C9SPX9"/>
<proteinExistence type="predicted"/>
<feature type="region of interest" description="Disordered" evidence="5">
    <location>
        <begin position="276"/>
        <end position="304"/>
    </location>
</feature>
<dbReference type="GO" id="GO:0008233">
    <property type="term" value="F:peptidase activity"/>
    <property type="evidence" value="ECO:0007669"/>
    <property type="project" value="UniProtKB-KW"/>
</dbReference>
<dbReference type="Gene3D" id="2.30.130.40">
    <property type="entry name" value="LON domain-like"/>
    <property type="match status" value="1"/>
</dbReference>
<dbReference type="PANTHER" id="PTHR23327">
    <property type="entry name" value="RING FINGER PROTEIN 127"/>
    <property type="match status" value="1"/>
</dbReference>
<dbReference type="SUPFAM" id="SSF88697">
    <property type="entry name" value="PUA domain-like"/>
    <property type="match status" value="1"/>
</dbReference>
<dbReference type="HOGENOM" id="CLU_013989_4_0_1"/>
<evidence type="ECO:0000259" key="7">
    <source>
        <dbReference type="PROSITE" id="PS51787"/>
    </source>
</evidence>
<evidence type="ECO:0000256" key="3">
    <source>
        <dbReference type="ARBA" id="ARBA00022833"/>
    </source>
</evidence>
<feature type="compositionally biased region" description="Polar residues" evidence="5">
    <location>
        <begin position="278"/>
        <end position="304"/>
    </location>
</feature>
<dbReference type="OMA" id="THWIDHR"/>
<dbReference type="InterPro" id="IPR003111">
    <property type="entry name" value="Lon_prtase_N"/>
</dbReference>
<dbReference type="EMBL" id="DS985222">
    <property type="protein sequence ID" value="EEY20904.1"/>
    <property type="molecule type" value="Genomic_DNA"/>
</dbReference>
<dbReference type="GeneID" id="9527437"/>
<dbReference type="CDD" id="cd16514">
    <property type="entry name" value="RING-HC_LONFs_rpt2"/>
    <property type="match status" value="1"/>
</dbReference>